<dbReference type="Proteomes" id="UP001189813">
    <property type="component" value="Unassembled WGS sequence"/>
</dbReference>
<evidence type="ECO:0000313" key="1">
    <source>
        <dbReference type="EMBL" id="CAJ0809872.1"/>
    </source>
</evidence>
<dbReference type="EMBL" id="CATZBU010000050">
    <property type="protein sequence ID" value="CAJ0809872.1"/>
    <property type="molecule type" value="Genomic_DNA"/>
</dbReference>
<comment type="caution">
    <text evidence="1">The sequence shown here is derived from an EMBL/GenBank/DDBJ whole genome shotgun (WGS) entry which is preliminary data.</text>
</comment>
<protein>
    <submittedName>
        <fullName evidence="1">Uncharacterized protein</fullName>
    </submittedName>
</protein>
<gene>
    <name evidence="1" type="ORF">LMG19083_05048</name>
</gene>
<sequence length="49" mass="5470">MSHIGRMRSAGQPKDLGAVEFEGLERLRVSVCNGELLEVAPKTEFWVLL</sequence>
<reference evidence="1 2" key="1">
    <citation type="submission" date="2023-07" db="EMBL/GenBank/DDBJ databases">
        <authorList>
            <person name="Peeters C."/>
        </authorList>
    </citation>
    <scope>NUCLEOTIDE SEQUENCE [LARGE SCALE GENOMIC DNA]</scope>
    <source>
        <strain evidence="1 2">LMG 19083</strain>
    </source>
</reference>
<organism evidence="1 2">
    <name type="scientific">Ralstonia psammae</name>
    <dbReference type="NCBI Taxonomy" id="3058598"/>
    <lineage>
        <taxon>Bacteria</taxon>
        <taxon>Pseudomonadati</taxon>
        <taxon>Pseudomonadota</taxon>
        <taxon>Betaproteobacteria</taxon>
        <taxon>Burkholderiales</taxon>
        <taxon>Burkholderiaceae</taxon>
        <taxon>Ralstonia</taxon>
    </lineage>
</organism>
<keyword evidence="2" id="KW-1185">Reference proteome</keyword>
<proteinExistence type="predicted"/>
<name>A0ABM9K130_9RALS</name>
<accession>A0ABM9K130</accession>
<evidence type="ECO:0000313" key="2">
    <source>
        <dbReference type="Proteomes" id="UP001189813"/>
    </source>
</evidence>